<dbReference type="PANTHER" id="PTHR43071:SF1">
    <property type="entry name" value="2-AMINO-4-HYDROXY-6-HYDROXYMETHYLDIHYDROPTERIDINE PYROPHOSPHOKINASE"/>
    <property type="match status" value="1"/>
</dbReference>
<reference evidence="14 15" key="1">
    <citation type="submission" date="2019-03" db="EMBL/GenBank/DDBJ databases">
        <title>Genomic Encyclopedia of Type Strains, Phase IV (KMG-IV): sequencing the most valuable type-strain genomes for metagenomic binning, comparative biology and taxonomic classification.</title>
        <authorList>
            <person name="Goeker M."/>
        </authorList>
    </citation>
    <scope>NUCLEOTIDE SEQUENCE [LARGE SCALE GENOMIC DNA]</scope>
    <source>
        <strain evidence="14 15">DSM 102852</strain>
    </source>
</reference>
<keyword evidence="8" id="KW-0067">ATP-binding</keyword>
<dbReference type="AlphaFoldDB" id="A0A4R6YAY1"/>
<evidence type="ECO:0000256" key="8">
    <source>
        <dbReference type="ARBA" id="ARBA00022840"/>
    </source>
</evidence>
<evidence type="ECO:0000256" key="4">
    <source>
        <dbReference type="ARBA" id="ARBA00016218"/>
    </source>
</evidence>
<gene>
    <name evidence="14" type="ORF">DFR44_10257</name>
</gene>
<evidence type="ECO:0000313" key="15">
    <source>
        <dbReference type="Proteomes" id="UP000294480"/>
    </source>
</evidence>
<evidence type="ECO:0000256" key="9">
    <source>
        <dbReference type="ARBA" id="ARBA00022909"/>
    </source>
</evidence>
<evidence type="ECO:0000256" key="1">
    <source>
        <dbReference type="ARBA" id="ARBA00005051"/>
    </source>
</evidence>
<evidence type="ECO:0000256" key="12">
    <source>
        <dbReference type="ARBA" id="ARBA00033413"/>
    </source>
</evidence>
<evidence type="ECO:0000256" key="6">
    <source>
        <dbReference type="ARBA" id="ARBA00022741"/>
    </source>
</evidence>
<comment type="caution">
    <text evidence="14">The sequence shown here is derived from an EMBL/GenBank/DDBJ whole genome shotgun (WGS) entry which is preliminary data.</text>
</comment>
<dbReference type="NCBIfam" id="TIGR01498">
    <property type="entry name" value="folK"/>
    <property type="match status" value="1"/>
</dbReference>
<dbReference type="UniPathway" id="UPA00077">
    <property type="reaction ID" value="UER00155"/>
</dbReference>
<protein>
    <recommendedName>
        <fullName evidence="4">2-amino-4-hydroxy-6-hydroxymethyldihydropteridine pyrophosphokinase</fullName>
        <ecNumber evidence="3">2.7.6.3</ecNumber>
    </recommendedName>
    <alternativeName>
        <fullName evidence="11">6-hydroxymethyl-7,8-dihydropterin pyrophosphokinase</fullName>
    </alternativeName>
    <alternativeName>
        <fullName evidence="12">7,8-dihydro-6-hydroxymethylpterin-pyrophosphokinase</fullName>
    </alternativeName>
</protein>
<evidence type="ECO:0000313" key="14">
    <source>
        <dbReference type="EMBL" id="TDR32761.1"/>
    </source>
</evidence>
<dbReference type="CDD" id="cd00483">
    <property type="entry name" value="HPPK"/>
    <property type="match status" value="1"/>
</dbReference>
<keyword evidence="9" id="KW-0289">Folate biosynthesis</keyword>
<evidence type="ECO:0000256" key="3">
    <source>
        <dbReference type="ARBA" id="ARBA00013253"/>
    </source>
</evidence>
<accession>A0A4R6YAY1</accession>
<dbReference type="EC" id="2.7.6.3" evidence="3"/>
<comment type="similarity">
    <text evidence="2">Belongs to the HPPK family.</text>
</comment>
<organism evidence="14 15">
    <name type="scientific">Hydromonas duriensis</name>
    <dbReference type="NCBI Taxonomy" id="1527608"/>
    <lineage>
        <taxon>Bacteria</taxon>
        <taxon>Pseudomonadati</taxon>
        <taxon>Pseudomonadota</taxon>
        <taxon>Betaproteobacteria</taxon>
        <taxon>Burkholderiales</taxon>
        <taxon>Burkholderiaceae</taxon>
        <taxon>Hydromonas</taxon>
    </lineage>
</organism>
<dbReference type="GO" id="GO:0046654">
    <property type="term" value="P:tetrahydrofolate biosynthetic process"/>
    <property type="evidence" value="ECO:0007669"/>
    <property type="project" value="UniProtKB-UniPathway"/>
</dbReference>
<dbReference type="Gene3D" id="3.30.70.560">
    <property type="entry name" value="7,8-Dihydro-6-hydroxymethylpterin-pyrophosphokinase HPPK"/>
    <property type="match status" value="1"/>
</dbReference>
<keyword evidence="15" id="KW-1185">Reference proteome</keyword>
<dbReference type="PANTHER" id="PTHR43071">
    <property type="entry name" value="2-AMINO-4-HYDROXY-6-HYDROXYMETHYLDIHYDROPTERIDINE PYROPHOSPHOKINASE"/>
    <property type="match status" value="1"/>
</dbReference>
<dbReference type="GO" id="GO:0046656">
    <property type="term" value="P:folic acid biosynthetic process"/>
    <property type="evidence" value="ECO:0007669"/>
    <property type="project" value="UniProtKB-KW"/>
</dbReference>
<dbReference type="InterPro" id="IPR035907">
    <property type="entry name" value="Hppk_sf"/>
</dbReference>
<keyword evidence="7 14" id="KW-0418">Kinase</keyword>
<dbReference type="SUPFAM" id="SSF55083">
    <property type="entry name" value="6-hydroxymethyl-7,8-dihydropterin pyrophosphokinase, HPPK"/>
    <property type="match status" value="1"/>
</dbReference>
<comment type="pathway">
    <text evidence="1">Cofactor biosynthesis; tetrahydrofolate biosynthesis; 2-amino-4-hydroxy-6-hydroxymethyl-7,8-dihydropteridine diphosphate from 7,8-dihydroneopterin triphosphate: step 4/4.</text>
</comment>
<dbReference type="RefSeq" id="WP_133618940.1">
    <property type="nucleotide sequence ID" value="NZ_SNZE01000002.1"/>
</dbReference>
<feature type="domain" description="7,8-dihydro-6-hydroxymethylpterin-pyrophosphokinase" evidence="13">
    <location>
        <begin position="7"/>
        <end position="135"/>
    </location>
</feature>
<keyword evidence="5" id="KW-0808">Transferase</keyword>
<dbReference type="GO" id="GO:0003848">
    <property type="term" value="F:2-amino-4-hydroxy-6-hydroxymethyldihydropteridine diphosphokinase activity"/>
    <property type="evidence" value="ECO:0007669"/>
    <property type="project" value="UniProtKB-EC"/>
</dbReference>
<comment type="function">
    <text evidence="10">Catalyzes the transfer of pyrophosphate from adenosine triphosphate (ATP) to 6-hydroxymethyl-7,8-dihydropterin, an enzymatic step in folate biosynthesis pathway.</text>
</comment>
<name>A0A4R6YAY1_9BURK</name>
<evidence type="ECO:0000256" key="10">
    <source>
        <dbReference type="ARBA" id="ARBA00029409"/>
    </source>
</evidence>
<evidence type="ECO:0000256" key="2">
    <source>
        <dbReference type="ARBA" id="ARBA00005810"/>
    </source>
</evidence>
<sequence>MNKVRAYIGLGANLGEPTQTVRVAIHALGQLHDTQVLAVSSLYGSAPVGDGADGPNYINAVVQLETELTAHELLDELQQIESEHGRERSYRNAPRTLDMDILLYGNACLHDERLTVPHPRMCERGFVLLPLAEIASELTWLAADGKIQVLSQLLPLVNGQDVSRLTNHNPNFI</sequence>
<dbReference type="Proteomes" id="UP000294480">
    <property type="component" value="Unassembled WGS sequence"/>
</dbReference>
<evidence type="ECO:0000256" key="7">
    <source>
        <dbReference type="ARBA" id="ARBA00022777"/>
    </source>
</evidence>
<dbReference type="InterPro" id="IPR000550">
    <property type="entry name" value="Hppk"/>
</dbReference>
<proteinExistence type="inferred from homology"/>
<evidence type="ECO:0000259" key="13">
    <source>
        <dbReference type="Pfam" id="PF01288"/>
    </source>
</evidence>
<keyword evidence="6" id="KW-0547">Nucleotide-binding</keyword>
<evidence type="ECO:0000256" key="11">
    <source>
        <dbReference type="ARBA" id="ARBA00029766"/>
    </source>
</evidence>
<dbReference type="EMBL" id="SNZE01000002">
    <property type="protein sequence ID" value="TDR32761.1"/>
    <property type="molecule type" value="Genomic_DNA"/>
</dbReference>
<dbReference type="Pfam" id="PF01288">
    <property type="entry name" value="HPPK"/>
    <property type="match status" value="1"/>
</dbReference>
<dbReference type="GO" id="GO:0005524">
    <property type="term" value="F:ATP binding"/>
    <property type="evidence" value="ECO:0007669"/>
    <property type="project" value="UniProtKB-KW"/>
</dbReference>
<dbReference type="GO" id="GO:0016301">
    <property type="term" value="F:kinase activity"/>
    <property type="evidence" value="ECO:0007669"/>
    <property type="project" value="UniProtKB-KW"/>
</dbReference>
<dbReference type="OrthoDB" id="9808041at2"/>
<evidence type="ECO:0000256" key="5">
    <source>
        <dbReference type="ARBA" id="ARBA00022679"/>
    </source>
</evidence>